<evidence type="ECO:0000256" key="5">
    <source>
        <dbReference type="ARBA" id="ARBA00022989"/>
    </source>
</evidence>
<keyword evidence="6 8" id="KW-0472">Membrane</keyword>
<feature type="transmembrane region" description="Helical" evidence="8">
    <location>
        <begin position="217"/>
        <end position="237"/>
    </location>
</feature>
<evidence type="ECO:0000313" key="10">
    <source>
        <dbReference type="EMBL" id="RKF59223.1"/>
    </source>
</evidence>
<comment type="similarity">
    <text evidence="7">Belongs to the type 2 lipid phosphate phosphatase family.</text>
</comment>
<evidence type="ECO:0000259" key="9">
    <source>
        <dbReference type="SMART" id="SM00014"/>
    </source>
</evidence>
<gene>
    <name evidence="10" type="ORF">OnM2_061038</name>
</gene>
<proteinExistence type="inferred from homology"/>
<evidence type="ECO:0000256" key="1">
    <source>
        <dbReference type="ARBA" id="ARBA00004477"/>
    </source>
</evidence>
<dbReference type="GO" id="GO:0042392">
    <property type="term" value="F:sphingosine-1-phosphate phosphatase activity"/>
    <property type="evidence" value="ECO:0007669"/>
    <property type="project" value="TreeGrafter"/>
</dbReference>
<evidence type="ECO:0000256" key="8">
    <source>
        <dbReference type="SAM" id="Phobius"/>
    </source>
</evidence>
<dbReference type="Proteomes" id="UP000286134">
    <property type="component" value="Unassembled WGS sequence"/>
</dbReference>
<comment type="caution">
    <text evidence="10">The sequence shown here is derived from an EMBL/GenBank/DDBJ whole genome shotgun (WGS) entry which is preliminary data.</text>
</comment>
<dbReference type="PANTHER" id="PTHR14969:SF28">
    <property type="entry name" value="DIHYDROSPHINGOSINE 1-PHOSPHATE PHOSPHATASE LCB3-RELATED"/>
    <property type="match status" value="1"/>
</dbReference>
<dbReference type="OrthoDB" id="301434at2759"/>
<feature type="transmembrane region" description="Helical" evidence="8">
    <location>
        <begin position="319"/>
        <end position="338"/>
    </location>
</feature>
<evidence type="ECO:0000256" key="7">
    <source>
        <dbReference type="ARBA" id="ARBA00038324"/>
    </source>
</evidence>
<accession>A0A420HP60</accession>
<dbReference type="GO" id="GO:0005789">
    <property type="term" value="C:endoplasmic reticulum membrane"/>
    <property type="evidence" value="ECO:0007669"/>
    <property type="project" value="UniProtKB-SubCell"/>
</dbReference>
<evidence type="ECO:0000256" key="4">
    <source>
        <dbReference type="ARBA" id="ARBA00022824"/>
    </source>
</evidence>
<keyword evidence="4" id="KW-0256">Endoplasmic reticulum</keyword>
<reference evidence="10 11" key="1">
    <citation type="journal article" date="2018" name="BMC Genomics">
        <title>Comparative genome analyses reveal sequence features reflecting distinct modes of host-adaptation between dicot and monocot powdery mildew.</title>
        <authorList>
            <person name="Wu Y."/>
            <person name="Ma X."/>
            <person name="Pan Z."/>
            <person name="Kale S.D."/>
            <person name="Song Y."/>
            <person name="King H."/>
            <person name="Zhang Q."/>
            <person name="Presley C."/>
            <person name="Deng X."/>
            <person name="Wei C.I."/>
            <person name="Xiao S."/>
        </authorList>
    </citation>
    <scope>NUCLEOTIDE SEQUENCE [LARGE SCALE GENOMIC DNA]</scope>
    <source>
        <strain evidence="10">UMSG2</strain>
    </source>
</reference>
<organism evidence="10 11">
    <name type="scientific">Erysiphe neolycopersici</name>
    <dbReference type="NCBI Taxonomy" id="212602"/>
    <lineage>
        <taxon>Eukaryota</taxon>
        <taxon>Fungi</taxon>
        <taxon>Dikarya</taxon>
        <taxon>Ascomycota</taxon>
        <taxon>Pezizomycotina</taxon>
        <taxon>Leotiomycetes</taxon>
        <taxon>Erysiphales</taxon>
        <taxon>Erysiphaceae</taxon>
        <taxon>Erysiphe</taxon>
    </lineage>
</organism>
<evidence type="ECO:0000256" key="2">
    <source>
        <dbReference type="ARBA" id="ARBA00022692"/>
    </source>
</evidence>
<dbReference type="AlphaFoldDB" id="A0A420HP60"/>
<dbReference type="PANTHER" id="PTHR14969">
    <property type="entry name" value="SPHINGOSINE-1-PHOSPHATE PHOSPHOHYDROLASE"/>
    <property type="match status" value="1"/>
</dbReference>
<dbReference type="InterPro" id="IPR000326">
    <property type="entry name" value="PAP2/HPO"/>
</dbReference>
<sequence>MVLKQVNAHSKDIDISKNHPESCSLASTIAFSAIEAGLHSTEHYKRTLTPWRFRLRQLVIPWIQRETPYLARMQNKMRVPVLDSYFAVTANLGTHTFFMLLLPILFWCGYTSLGRGMVHILANGVFLTGLLKDLLSLPRPLAPPLHRITMSRSASLEYGFPSTHSANAASVAVYALNKLHTLKYRPEESKKILIEGLVYLYVFTIVIGRLYCGMHGFIDVSVGCLIGIIISLFECAFGNAIDNFIFQSSWVAPATVAFFMFFLILIHPKPADNCPCFDDTIAFAGVIMGIEAGGWHYANSDWSWNSPVPATVPFDLHQMGFAVAFLRIIVGVIVIFAWRKIIKMALLKYLPCLLCKVDAYGFMIYQNCLKLAKSFFSYLKLEILKSIIFHLTNLLKSLRNITPGFSFYLTTQPSIQNYDSLSCSVKCQQDCLKPNDRCGSLIFQCSSQKLDSHISTDLNAERDFAFIQISEESELSSEQEQKPLELELFSSQISLEQTGAHDFKQNEVQYEIVSNDQGLCSRFNVGIITKLIVYVGIGWLSVETNPIIFELIGLGLERKESRN</sequence>
<keyword evidence="11" id="KW-1185">Reference proteome</keyword>
<evidence type="ECO:0000313" key="11">
    <source>
        <dbReference type="Proteomes" id="UP000286134"/>
    </source>
</evidence>
<evidence type="ECO:0000256" key="6">
    <source>
        <dbReference type="ARBA" id="ARBA00023136"/>
    </source>
</evidence>
<feature type="transmembrane region" description="Helical" evidence="8">
    <location>
        <begin position="244"/>
        <end position="266"/>
    </location>
</feature>
<dbReference type="Pfam" id="PF01569">
    <property type="entry name" value="PAP2"/>
    <property type="match status" value="1"/>
</dbReference>
<protein>
    <submittedName>
        <fullName evidence="10">Dihydrosphingosine 1-phosphate phosphatase</fullName>
    </submittedName>
</protein>
<name>A0A420HP60_9PEZI</name>
<feature type="domain" description="Phosphatidic acid phosphatase type 2/haloperoxidase" evidence="9">
    <location>
        <begin position="113"/>
        <end position="235"/>
    </location>
</feature>
<dbReference type="EMBL" id="MCFK01006191">
    <property type="protein sequence ID" value="RKF59223.1"/>
    <property type="molecule type" value="Genomic_DNA"/>
</dbReference>
<dbReference type="InterPro" id="IPR036938">
    <property type="entry name" value="PAP2/HPO_sf"/>
</dbReference>
<dbReference type="SMART" id="SM00014">
    <property type="entry name" value="acidPPc"/>
    <property type="match status" value="1"/>
</dbReference>
<dbReference type="STRING" id="212602.A0A420HP60"/>
<dbReference type="SUPFAM" id="SSF48317">
    <property type="entry name" value="Acid phosphatase/Vanadium-dependent haloperoxidase"/>
    <property type="match status" value="1"/>
</dbReference>
<comment type="subcellular location">
    <subcellularLocation>
        <location evidence="1">Endoplasmic reticulum membrane</location>
        <topology evidence="1">Multi-pass membrane protein</topology>
    </subcellularLocation>
</comment>
<dbReference type="Gene3D" id="1.20.144.10">
    <property type="entry name" value="Phosphatidic acid phosphatase type 2/haloperoxidase"/>
    <property type="match status" value="1"/>
</dbReference>
<keyword evidence="5 8" id="KW-1133">Transmembrane helix</keyword>
<keyword evidence="3" id="KW-0378">Hydrolase</keyword>
<keyword evidence="2 8" id="KW-0812">Transmembrane</keyword>
<evidence type="ECO:0000256" key="3">
    <source>
        <dbReference type="ARBA" id="ARBA00022801"/>
    </source>
</evidence>
<feature type="transmembrane region" description="Helical" evidence="8">
    <location>
        <begin position="82"/>
        <end position="107"/>
    </location>
</feature>
<dbReference type="CDD" id="cd03388">
    <property type="entry name" value="PAP2_SPPase1"/>
    <property type="match status" value="1"/>
</dbReference>
<feature type="transmembrane region" description="Helical" evidence="8">
    <location>
        <begin position="192"/>
        <end position="211"/>
    </location>
</feature>